<feature type="domain" description="NADH:flavin oxidoreductase/NADH oxidase N-terminal" evidence="3">
    <location>
        <begin position="7"/>
        <end position="343"/>
    </location>
</feature>
<dbReference type="InterPro" id="IPR001155">
    <property type="entry name" value="OxRdtase_FMN_N"/>
</dbReference>
<dbReference type="SUPFAM" id="SSF51395">
    <property type="entry name" value="FMN-linked oxidoreductases"/>
    <property type="match status" value="1"/>
</dbReference>
<dbReference type="CDD" id="cd02803">
    <property type="entry name" value="OYE_like_FMN_family"/>
    <property type="match status" value="1"/>
</dbReference>
<dbReference type="InterPro" id="IPR013785">
    <property type="entry name" value="Aldolase_TIM"/>
</dbReference>
<dbReference type="AlphaFoldDB" id="A0A5E4U7F1"/>
<accession>A0A5E4U7F1</accession>
<dbReference type="Proteomes" id="UP000400981">
    <property type="component" value="Unassembled WGS sequence"/>
</dbReference>
<organism evidence="4 5">
    <name type="scientific">Pandoraea eparura</name>
    <dbReference type="NCBI Taxonomy" id="2508291"/>
    <lineage>
        <taxon>Bacteria</taxon>
        <taxon>Pseudomonadati</taxon>
        <taxon>Pseudomonadota</taxon>
        <taxon>Betaproteobacteria</taxon>
        <taxon>Burkholderiales</taxon>
        <taxon>Burkholderiaceae</taxon>
        <taxon>Pandoraea</taxon>
    </lineage>
</organism>
<dbReference type="InterPro" id="IPR051799">
    <property type="entry name" value="NADH_flavin_oxidoreductase"/>
</dbReference>
<evidence type="ECO:0000259" key="3">
    <source>
        <dbReference type="Pfam" id="PF00724"/>
    </source>
</evidence>
<dbReference type="EMBL" id="CABPSH010000003">
    <property type="protein sequence ID" value="VVD94824.1"/>
    <property type="molecule type" value="Genomic_DNA"/>
</dbReference>
<dbReference type="Gene3D" id="3.20.20.70">
    <property type="entry name" value="Aldolase class I"/>
    <property type="match status" value="1"/>
</dbReference>
<proteinExistence type="predicted"/>
<protein>
    <submittedName>
        <fullName evidence="4">NADH:flavin oxidoreductase</fullName>
    </submittedName>
</protein>
<evidence type="ECO:0000313" key="4">
    <source>
        <dbReference type="EMBL" id="VVD94824.1"/>
    </source>
</evidence>
<evidence type="ECO:0000256" key="1">
    <source>
        <dbReference type="ARBA" id="ARBA00022630"/>
    </source>
</evidence>
<gene>
    <name evidence="4" type="ORF">PEP31012_01792</name>
</gene>
<dbReference type="OrthoDB" id="8523426at2"/>
<evidence type="ECO:0000256" key="2">
    <source>
        <dbReference type="ARBA" id="ARBA00023002"/>
    </source>
</evidence>
<dbReference type="PANTHER" id="PTHR43656">
    <property type="entry name" value="BINDING OXIDOREDUCTASE, PUTATIVE (AFU_ORTHOLOGUE AFUA_2G08260)-RELATED"/>
    <property type="match status" value="1"/>
</dbReference>
<dbReference type="GO" id="GO:0010181">
    <property type="term" value="F:FMN binding"/>
    <property type="evidence" value="ECO:0007669"/>
    <property type="project" value="InterPro"/>
</dbReference>
<sequence length="366" mass="39623">MPNEYPSLFSPAKIGNLTLPNTLAVAPMTRVTATQEGVPTETMRRYYERFSRGGFGLVITEGSFIDEKFSQTYAYQPGLANVEQATGWSPIVDAIHAYGARAVAQIQHAGALSQGNRYRDGTIAPSAVQPRGEQMNFYRGEGPYPTPRQMSDEEIIDVINSFGRAAALAIKNGGFDGVEIHGANGYLLDQFLTDYTNLRHDRWGGNVEGRLSVSVEVAKSVRCAVGEQTPVGIRISQGKVNDFMHRWSETEAGAELIFGTLAQAGVDYIHVTEFEAWKPAFGEEGHSLVSLARKYAPGVAIIANGNLHDPVRALEMLGDGADVIALGRGALSNPDWPHRVSGDMALSTFDRDLLAPIADIKAAEVV</sequence>
<keyword evidence="2" id="KW-0560">Oxidoreductase</keyword>
<dbReference type="PANTHER" id="PTHR43656:SF2">
    <property type="entry name" value="BINDING OXIDOREDUCTASE, PUTATIVE (AFU_ORTHOLOGUE AFUA_2G08260)-RELATED"/>
    <property type="match status" value="1"/>
</dbReference>
<dbReference type="Pfam" id="PF00724">
    <property type="entry name" value="Oxidored_FMN"/>
    <property type="match status" value="1"/>
</dbReference>
<keyword evidence="5" id="KW-1185">Reference proteome</keyword>
<evidence type="ECO:0000313" key="5">
    <source>
        <dbReference type="Proteomes" id="UP000400981"/>
    </source>
</evidence>
<dbReference type="GO" id="GO:0016491">
    <property type="term" value="F:oxidoreductase activity"/>
    <property type="evidence" value="ECO:0007669"/>
    <property type="project" value="UniProtKB-KW"/>
</dbReference>
<keyword evidence="1" id="KW-0285">Flavoprotein</keyword>
<dbReference type="RefSeq" id="WP_150589014.1">
    <property type="nucleotide sequence ID" value="NZ_CABPSH010000003.1"/>
</dbReference>
<reference evidence="4 5" key="1">
    <citation type="submission" date="2019-08" db="EMBL/GenBank/DDBJ databases">
        <authorList>
            <person name="Peeters C."/>
        </authorList>
    </citation>
    <scope>NUCLEOTIDE SEQUENCE [LARGE SCALE GENOMIC DNA]</scope>
    <source>
        <strain evidence="4 5">LMG 31012</strain>
    </source>
</reference>
<name>A0A5E4U7F1_9BURK</name>